<name>A0A0A8Y9G7_ARUDO</name>
<organism evidence="2">
    <name type="scientific">Arundo donax</name>
    <name type="common">Giant reed</name>
    <name type="synonym">Donax arundinaceus</name>
    <dbReference type="NCBI Taxonomy" id="35708"/>
    <lineage>
        <taxon>Eukaryota</taxon>
        <taxon>Viridiplantae</taxon>
        <taxon>Streptophyta</taxon>
        <taxon>Embryophyta</taxon>
        <taxon>Tracheophyta</taxon>
        <taxon>Spermatophyta</taxon>
        <taxon>Magnoliopsida</taxon>
        <taxon>Liliopsida</taxon>
        <taxon>Poales</taxon>
        <taxon>Poaceae</taxon>
        <taxon>PACMAD clade</taxon>
        <taxon>Arundinoideae</taxon>
        <taxon>Arundineae</taxon>
        <taxon>Arundo</taxon>
    </lineage>
</organism>
<protein>
    <submittedName>
        <fullName evidence="2">Uncharacterized protein</fullName>
    </submittedName>
</protein>
<evidence type="ECO:0000313" key="2">
    <source>
        <dbReference type="EMBL" id="JAD21973.1"/>
    </source>
</evidence>
<accession>A0A0A8Y9G7</accession>
<reference evidence="2" key="2">
    <citation type="journal article" date="2015" name="Data Brief">
        <title>Shoot transcriptome of the giant reed, Arundo donax.</title>
        <authorList>
            <person name="Barrero R.A."/>
            <person name="Guerrero F.D."/>
            <person name="Moolhuijzen P."/>
            <person name="Goolsby J.A."/>
            <person name="Tidwell J."/>
            <person name="Bellgard S.E."/>
            <person name="Bellgard M.I."/>
        </authorList>
    </citation>
    <scope>NUCLEOTIDE SEQUENCE</scope>
    <source>
        <tissue evidence="2">Shoot tissue taken approximately 20 cm above the soil surface</tissue>
    </source>
</reference>
<proteinExistence type="predicted"/>
<dbReference type="AlphaFoldDB" id="A0A0A8Y9G7"/>
<feature type="region of interest" description="Disordered" evidence="1">
    <location>
        <begin position="1"/>
        <end position="21"/>
    </location>
</feature>
<sequence length="21" mass="2262">MKNGPPKKPPTKLVSVLRPSS</sequence>
<reference evidence="2" key="1">
    <citation type="submission" date="2014-09" db="EMBL/GenBank/DDBJ databases">
        <authorList>
            <person name="Magalhaes I.L.F."/>
            <person name="Oliveira U."/>
            <person name="Santos F.R."/>
            <person name="Vidigal T.H.D.A."/>
            <person name="Brescovit A.D."/>
            <person name="Santos A.J."/>
        </authorList>
    </citation>
    <scope>NUCLEOTIDE SEQUENCE</scope>
    <source>
        <tissue evidence="2">Shoot tissue taken approximately 20 cm above the soil surface</tissue>
    </source>
</reference>
<evidence type="ECO:0000256" key="1">
    <source>
        <dbReference type="SAM" id="MobiDB-lite"/>
    </source>
</evidence>
<dbReference type="EMBL" id="GBRH01275922">
    <property type="protein sequence ID" value="JAD21973.1"/>
    <property type="molecule type" value="Transcribed_RNA"/>
</dbReference>